<comment type="caution">
    <text evidence="1">The sequence shown here is derived from an EMBL/GenBank/DDBJ whole genome shotgun (WGS) entry which is preliminary data.</text>
</comment>
<dbReference type="EMBL" id="JAUIZM010000009">
    <property type="protein sequence ID" value="KAK1364452.1"/>
    <property type="molecule type" value="Genomic_DNA"/>
</dbReference>
<dbReference type="PANTHER" id="PTHR34630:SF17">
    <property type="entry name" value="OS06G0304700 PROTEIN"/>
    <property type="match status" value="1"/>
</dbReference>
<organism evidence="1 2">
    <name type="scientific">Heracleum sosnowskyi</name>
    <dbReference type="NCBI Taxonomy" id="360622"/>
    <lineage>
        <taxon>Eukaryota</taxon>
        <taxon>Viridiplantae</taxon>
        <taxon>Streptophyta</taxon>
        <taxon>Embryophyta</taxon>
        <taxon>Tracheophyta</taxon>
        <taxon>Spermatophyta</taxon>
        <taxon>Magnoliopsida</taxon>
        <taxon>eudicotyledons</taxon>
        <taxon>Gunneridae</taxon>
        <taxon>Pentapetalae</taxon>
        <taxon>asterids</taxon>
        <taxon>campanulids</taxon>
        <taxon>Apiales</taxon>
        <taxon>Apiaceae</taxon>
        <taxon>Apioideae</taxon>
        <taxon>apioid superclade</taxon>
        <taxon>Tordylieae</taxon>
        <taxon>Tordyliinae</taxon>
        <taxon>Heracleum</taxon>
    </lineage>
</organism>
<accession>A0AAD8HE66</accession>
<dbReference type="Gene3D" id="3.80.10.10">
    <property type="entry name" value="Ribonuclease Inhibitor"/>
    <property type="match status" value="2"/>
</dbReference>
<keyword evidence="2" id="KW-1185">Reference proteome</keyword>
<evidence type="ECO:0000313" key="1">
    <source>
        <dbReference type="EMBL" id="KAK1364452.1"/>
    </source>
</evidence>
<reference evidence="1" key="2">
    <citation type="submission" date="2023-05" db="EMBL/GenBank/DDBJ databases">
        <authorList>
            <person name="Schelkunov M.I."/>
        </authorList>
    </citation>
    <scope>NUCLEOTIDE SEQUENCE</scope>
    <source>
        <strain evidence="1">Hsosn_3</strain>
        <tissue evidence="1">Leaf</tissue>
    </source>
</reference>
<dbReference type="Proteomes" id="UP001237642">
    <property type="component" value="Unassembled WGS sequence"/>
</dbReference>
<evidence type="ECO:0000313" key="2">
    <source>
        <dbReference type="Proteomes" id="UP001237642"/>
    </source>
</evidence>
<proteinExistence type="predicted"/>
<gene>
    <name evidence="1" type="ORF">POM88_040013</name>
</gene>
<reference evidence="1" key="1">
    <citation type="submission" date="2023-02" db="EMBL/GenBank/DDBJ databases">
        <title>Genome of toxic invasive species Heracleum sosnowskyi carries increased number of genes despite the absence of recent whole-genome duplications.</title>
        <authorList>
            <person name="Schelkunov M."/>
            <person name="Shtratnikova V."/>
            <person name="Makarenko M."/>
            <person name="Klepikova A."/>
            <person name="Omelchenko D."/>
            <person name="Novikova G."/>
            <person name="Obukhova E."/>
            <person name="Bogdanov V."/>
            <person name="Penin A."/>
            <person name="Logacheva M."/>
        </authorList>
    </citation>
    <scope>NUCLEOTIDE SEQUENCE</scope>
    <source>
        <strain evidence="1">Hsosn_3</strain>
        <tissue evidence="1">Leaf</tissue>
    </source>
</reference>
<name>A0AAD8HE66_9APIA</name>
<dbReference type="AlphaFoldDB" id="A0AAD8HE66"/>
<protein>
    <submittedName>
        <fullName evidence="1">Uncharacterized protein</fullName>
    </submittedName>
</protein>
<dbReference type="SUPFAM" id="SSF52058">
    <property type="entry name" value="L domain-like"/>
    <property type="match status" value="1"/>
</dbReference>
<sequence>MHNAKVIGRDFCGGIPRSSELSDSGSVKTVAMMYPSLTTLILQGLSNLEEWLEPIITTGGEDQSMVPVLPKLKVLKMERCPKLTMIPSTVFLVSQLKELVITNLDSSMILETMKKKISSLTSLRLRSISDGDGGSSSNTYFVIDELLKNNFLSLKTLNLDNCPGLTFLTIGVFLEELEVSDCLNLTSINVVEGALRYLIIVRCPSLSELVFVPSTRSILVKLILGPFSEELNEFPWPSLILYGWRKVRSILLDGEPDGCLSSTFPALTLLYINDFEGVKSLPDSLAKLPSLERLRIWNCSNLESLPVFNESHSLQYLKIFQCTILEERCTGGGRVGQNGSRYNIFLVYKLGMN</sequence>
<dbReference type="PANTHER" id="PTHR34630">
    <property type="entry name" value="OS11G0677101 PROTEIN"/>
    <property type="match status" value="1"/>
</dbReference>
<dbReference type="InterPro" id="IPR032675">
    <property type="entry name" value="LRR_dom_sf"/>
</dbReference>